<organism evidence="1 2">
    <name type="scientific">Xylaria curta</name>
    <dbReference type="NCBI Taxonomy" id="42375"/>
    <lineage>
        <taxon>Eukaryota</taxon>
        <taxon>Fungi</taxon>
        <taxon>Dikarya</taxon>
        <taxon>Ascomycota</taxon>
        <taxon>Pezizomycotina</taxon>
        <taxon>Sordariomycetes</taxon>
        <taxon>Xylariomycetidae</taxon>
        <taxon>Xylariales</taxon>
        <taxon>Xylariaceae</taxon>
        <taxon>Xylaria</taxon>
    </lineage>
</organism>
<accession>A0ACC1PEL5</accession>
<evidence type="ECO:0000313" key="1">
    <source>
        <dbReference type="EMBL" id="KAJ2990847.1"/>
    </source>
</evidence>
<proteinExistence type="predicted"/>
<name>A0ACC1PEL5_9PEZI</name>
<gene>
    <name evidence="1" type="ORF">NUW58_g2757</name>
</gene>
<dbReference type="Proteomes" id="UP001143856">
    <property type="component" value="Unassembled WGS sequence"/>
</dbReference>
<keyword evidence="2" id="KW-1185">Reference proteome</keyword>
<comment type="caution">
    <text evidence="1">The sequence shown here is derived from an EMBL/GenBank/DDBJ whole genome shotgun (WGS) entry which is preliminary data.</text>
</comment>
<reference evidence="1" key="1">
    <citation type="submission" date="2022-10" db="EMBL/GenBank/DDBJ databases">
        <title>Genome Sequence of Xylaria curta.</title>
        <authorList>
            <person name="Buettner E."/>
        </authorList>
    </citation>
    <scope>NUCLEOTIDE SEQUENCE</scope>
    <source>
        <strain evidence="1">Babe10</strain>
    </source>
</reference>
<sequence>MSSCQSLPRFVQLAQAISSSATQLHEILLAKHLPFPTFDEDDAFQMPKEASKVQDVLIDAAAELHDLLLDPITLIHHYGTYINMISFQAIARFRIANMIPANGQASYEEVAQQTCFTEPVLRRMLQAAMAMRIFREPEPGMVAHTKVSKLLTDPRMNDWLAIPTEEGWPAASKTVSAYEKWPGSEEPNESGFSLANNTSDAMYNCITSPPERAQRFANFMRVTASSYDYDPVHVVNNYDWESLGAATVVDVGGSQGHIAIQLAKHFSNLKILVQDIESVVANADSRVPEEFKQRVRFEAHDFFQPQAVAAEVFFLRLVLHNWPDKYAVRILRALIPALNHGSRVIIMEICMKERGVLPLWKEKLVRKMDMMMGVLLNARERTFGEWKALLTHADPRFILKEVIEPQNSYLALIDIRWNDPQSH</sequence>
<dbReference type="EMBL" id="JAPDGR010000377">
    <property type="protein sequence ID" value="KAJ2990847.1"/>
    <property type="molecule type" value="Genomic_DNA"/>
</dbReference>
<evidence type="ECO:0000313" key="2">
    <source>
        <dbReference type="Proteomes" id="UP001143856"/>
    </source>
</evidence>
<protein>
    <submittedName>
        <fullName evidence="1">Uncharacterized protein</fullName>
    </submittedName>
</protein>